<protein>
    <recommendedName>
        <fullName evidence="3">Zf-HC2 domain-containing protein</fullName>
    </recommendedName>
</protein>
<evidence type="ECO:0008006" key="3">
    <source>
        <dbReference type="Google" id="ProtNLM"/>
    </source>
</evidence>
<comment type="caution">
    <text evidence="1">The sequence shown here is derived from an EMBL/GenBank/DDBJ whole genome shotgun (WGS) entry which is preliminary data.</text>
</comment>
<reference evidence="2" key="1">
    <citation type="journal article" date="2023" name="Mar. Drugs">
        <title>Gemmata algarum, a Novel Planctomycete Isolated from an Algal Mat, Displays Antimicrobial Activity.</title>
        <authorList>
            <person name="Kumar G."/>
            <person name="Kallscheuer N."/>
            <person name="Kashif M."/>
            <person name="Ahamad S."/>
            <person name="Jagadeeshwari U."/>
            <person name="Pannikurungottu S."/>
            <person name="Haufschild T."/>
            <person name="Kabuu M."/>
            <person name="Sasikala C."/>
            <person name="Jogler C."/>
            <person name="Ramana C."/>
        </authorList>
    </citation>
    <scope>NUCLEOTIDE SEQUENCE [LARGE SCALE GENOMIC DNA]</scope>
    <source>
        <strain evidence="2">JC673</strain>
    </source>
</reference>
<sequence length="84" mass="9072">MICRQAAEAISRALDEPLPAPERLDLWVHTLFCGPCRRFRRQLTRLHAECAAAASEEVPADTPGLSDAARARIAAALEQPPPAG</sequence>
<evidence type="ECO:0000313" key="1">
    <source>
        <dbReference type="EMBL" id="MDY3561151.1"/>
    </source>
</evidence>
<keyword evidence="2" id="KW-1185">Reference proteome</keyword>
<name>A0ABU5F172_9BACT</name>
<gene>
    <name evidence="1" type="ORF">R5W23_002412</name>
</gene>
<dbReference type="EMBL" id="JAXBLV010000189">
    <property type="protein sequence ID" value="MDY3561151.1"/>
    <property type="molecule type" value="Genomic_DNA"/>
</dbReference>
<proteinExistence type="predicted"/>
<dbReference type="RefSeq" id="WP_320687612.1">
    <property type="nucleotide sequence ID" value="NZ_JAXBLV010000189.1"/>
</dbReference>
<evidence type="ECO:0000313" key="2">
    <source>
        <dbReference type="Proteomes" id="UP001272242"/>
    </source>
</evidence>
<accession>A0ABU5F172</accession>
<organism evidence="1 2">
    <name type="scientific">Gemmata algarum</name>
    <dbReference type="NCBI Taxonomy" id="2975278"/>
    <lineage>
        <taxon>Bacteria</taxon>
        <taxon>Pseudomonadati</taxon>
        <taxon>Planctomycetota</taxon>
        <taxon>Planctomycetia</taxon>
        <taxon>Gemmatales</taxon>
        <taxon>Gemmataceae</taxon>
        <taxon>Gemmata</taxon>
    </lineage>
</organism>
<dbReference type="Proteomes" id="UP001272242">
    <property type="component" value="Unassembled WGS sequence"/>
</dbReference>